<dbReference type="InParanoid" id="D8UB53"/>
<evidence type="ECO:0000256" key="1">
    <source>
        <dbReference type="SAM" id="MobiDB-lite"/>
    </source>
</evidence>
<dbReference type="GeneID" id="9614779"/>
<reference evidence="2 3" key="1">
    <citation type="journal article" date="2010" name="Science">
        <title>Genomic analysis of organismal complexity in the multicellular green alga Volvox carteri.</title>
        <authorList>
            <person name="Prochnik S.E."/>
            <person name="Umen J."/>
            <person name="Nedelcu A.M."/>
            <person name="Hallmann A."/>
            <person name="Miller S.M."/>
            <person name="Nishii I."/>
            <person name="Ferris P."/>
            <person name="Kuo A."/>
            <person name="Mitros T."/>
            <person name="Fritz-Laylin L.K."/>
            <person name="Hellsten U."/>
            <person name="Chapman J."/>
            <person name="Simakov O."/>
            <person name="Rensing S.A."/>
            <person name="Terry A."/>
            <person name="Pangilinan J."/>
            <person name="Kapitonov V."/>
            <person name="Jurka J."/>
            <person name="Salamov A."/>
            <person name="Shapiro H."/>
            <person name="Schmutz J."/>
            <person name="Grimwood J."/>
            <person name="Lindquist E."/>
            <person name="Lucas S."/>
            <person name="Grigoriev I.V."/>
            <person name="Schmitt R."/>
            <person name="Kirk D."/>
            <person name="Rokhsar D.S."/>
        </authorList>
    </citation>
    <scope>NUCLEOTIDE SEQUENCE [LARGE SCALE GENOMIC DNA]</scope>
    <source>
        <strain evidence="3">f. Nagariensis / Eve</strain>
    </source>
</reference>
<organism evidence="3">
    <name type="scientific">Volvox carteri f. nagariensis</name>
    <dbReference type="NCBI Taxonomy" id="3068"/>
    <lineage>
        <taxon>Eukaryota</taxon>
        <taxon>Viridiplantae</taxon>
        <taxon>Chlorophyta</taxon>
        <taxon>core chlorophytes</taxon>
        <taxon>Chlorophyceae</taxon>
        <taxon>CS clade</taxon>
        <taxon>Chlamydomonadales</taxon>
        <taxon>Volvocaceae</taxon>
        <taxon>Volvox</taxon>
    </lineage>
</organism>
<protein>
    <submittedName>
        <fullName evidence="2">Uncharacterized protein</fullName>
    </submittedName>
</protein>
<dbReference type="AlphaFoldDB" id="D8UB53"/>
<feature type="region of interest" description="Disordered" evidence="1">
    <location>
        <begin position="87"/>
        <end position="117"/>
    </location>
</feature>
<dbReference type="EMBL" id="GL378376">
    <property type="protein sequence ID" value="EFJ43049.1"/>
    <property type="molecule type" value="Genomic_DNA"/>
</dbReference>
<sequence length="117" mass="12534">MDIVCRIWTFFGLPQGPWALSSGSGPFPLASHFPDLLIPGPCLSMLYYGRGETGGVLPVLRFACTLSSTMDRLTEVAERRLWDAAQCKKRKDHGEGETGVMEGDEGGGGGRMRSAGG</sequence>
<evidence type="ECO:0000313" key="3">
    <source>
        <dbReference type="Proteomes" id="UP000001058"/>
    </source>
</evidence>
<dbReference type="RefSeq" id="XP_002955848.1">
    <property type="nucleotide sequence ID" value="XM_002955802.1"/>
</dbReference>
<evidence type="ECO:0000313" key="2">
    <source>
        <dbReference type="EMBL" id="EFJ43049.1"/>
    </source>
</evidence>
<keyword evidence="3" id="KW-1185">Reference proteome</keyword>
<dbReference type="KEGG" id="vcn:VOLCADRAFT_96819"/>
<proteinExistence type="predicted"/>
<name>D8UB53_VOLCA</name>
<gene>
    <name evidence="2" type="ORF">VOLCADRAFT_96819</name>
</gene>
<dbReference type="Proteomes" id="UP000001058">
    <property type="component" value="Unassembled WGS sequence"/>
</dbReference>
<accession>D8UB53</accession>
<feature type="compositionally biased region" description="Gly residues" evidence="1">
    <location>
        <begin position="106"/>
        <end position="117"/>
    </location>
</feature>